<dbReference type="InterPro" id="IPR001610">
    <property type="entry name" value="PAC"/>
</dbReference>
<dbReference type="CDD" id="cd00082">
    <property type="entry name" value="HisKA"/>
    <property type="match status" value="1"/>
</dbReference>
<dbReference type="Pfam" id="PF13185">
    <property type="entry name" value="GAF_2"/>
    <property type="match status" value="1"/>
</dbReference>
<evidence type="ECO:0000256" key="2">
    <source>
        <dbReference type="ARBA" id="ARBA00012438"/>
    </source>
</evidence>
<accession>A0ABV9N0G3</accession>
<dbReference type="EC" id="2.7.13.3" evidence="2"/>
<sequence>MSTMQSFRTILEHSTDMCCAFDSNTQITWLNKTALIQWGISKPPCHQFFYNTLVKKDRIRFKKSLEQILARPSKKGVFKGKHQFGASDPMELKWNFAWDPNNQSWFGFAVKEKSLELKVKGKPTEFKDAYSSLFINSEVPKWIYNEATLELLDANKAALKIYGYGKKEFLTLTLKNLFGKKDRNHLVNSLKSIKEGKRIDLGILEQFTKNGQSIKMQVSEQRIKISDTNCVLVSCLDRTEDILAQKVESLELETMKRTLKSNSDLEAVLGAYVKGLESIFPEVRVSILSIDDGKVWNLASHALPKAFMTGFNGEKIGPKEGSCGTAAYTKKRVIVEDISIDPLWEKYKDFALEFGLKACWSQPIIDSKKEVVATIANYYLKPKKPTRIELDLFNRSASFLAIILDNFGNRKKLESNLELYNYVNQATSDAIYDWDLVKDITVWGQSFERLFGHNPEGDIYNENKWKSLIHPKDYEKIKHGLNLFLCDPNQSRWEADYHFKKGDHTYVYVKEYGYAIRDSSGKVTRMIGVISDVTKSKLDSLNKQILSEFNSIFNNSESLNEALQNVVKNKSLQSYSSFGQFDVVEIWLVNRDKTELNLMVSQSDDQYIHATNNISILKNKEGLPGKVWEKEQPIIWKNISAKTNFVRYSSAAKLGLKNALGLPIIVNDECLGVLICMTKTQKENFANLKSVWKDITKPLGADIKRKQLEEEMDHIFSLAPVMIGLFDFEGNLKRINPAGTRLLEYTEQELKAQPIINLVHPDDLEKSIAVLSGIATNTISSNANHQVLNRYITKTGKIVWFDWSFTFSREQRLIYAVGNNVTETVNLQNLLDKATSLAQIGGWEVEMPSKKVYWSKITREIHEVDDDYVPSLEDGINFYREDIRPEIRKYVIKAIDNGTQWDYEYPIITGKGNERWIRSIGQAEFVNGKCRRLYGSFQNIHKSKLAEIELKKAFKERNEILERVGDGFFALDNDWKVIYWNGMAEKLLQVSKKEILNHNFFEVFPNAVDQNAIVNYRKSKETGKPIHFEDYYAPTSRWFDVSVYPSKTGLSVYFKDVSVRKQTEQKIKESNERFEKVSQATNDAIWDWDIVNDKLYLGEGFKTLFGQKLIGVQPTLDLWKINIHKDDYDEAIKSLTDAVEDPSIQNWTHEYRYLNQVNQSYAHIVDRGVIIRDQQNKAVRMVGAMTDITHRVEYQEQLKALNQSLKLQAKELLASNADLEQFAYVASHDLQEPLRMITGFLTQLEQKYKNQLDDKAQKYIYFAVDGAQRMRQIILDLLEYSRAGRGEDELEPIDIKLLINEAIALNKKTILDKNAKIIVGKMPTLRLYKSPLLQVFQNLIGNALKYAKEQVPPEITITCTATNNEWQFAIKDNGIGIGKDYYDKIFVIFQRLHNKEDYQGTGIGLAIIKKIIDNLSGKIWVESEVNVGSTFYFTLPK</sequence>
<proteinExistence type="predicted"/>
<dbReference type="InterPro" id="IPR003661">
    <property type="entry name" value="HisK_dim/P_dom"/>
</dbReference>
<dbReference type="InterPro" id="IPR003594">
    <property type="entry name" value="HATPase_dom"/>
</dbReference>
<dbReference type="SUPFAM" id="SSF55785">
    <property type="entry name" value="PYP-like sensor domain (PAS domain)"/>
    <property type="match status" value="6"/>
</dbReference>
<feature type="domain" description="PAS" evidence="7">
    <location>
        <begin position="416"/>
        <end position="488"/>
    </location>
</feature>
<dbReference type="Proteomes" id="UP001595953">
    <property type="component" value="Unassembled WGS sequence"/>
</dbReference>
<dbReference type="Pfam" id="PF02518">
    <property type="entry name" value="HATPase_c"/>
    <property type="match status" value="1"/>
</dbReference>
<evidence type="ECO:0000256" key="5">
    <source>
        <dbReference type="ARBA" id="ARBA00022777"/>
    </source>
</evidence>
<dbReference type="PROSITE" id="PS50113">
    <property type="entry name" value="PAC"/>
    <property type="match status" value="2"/>
</dbReference>
<dbReference type="InterPro" id="IPR000700">
    <property type="entry name" value="PAS-assoc_C"/>
</dbReference>
<dbReference type="InterPro" id="IPR029016">
    <property type="entry name" value="GAF-like_dom_sf"/>
</dbReference>
<dbReference type="InterPro" id="IPR013655">
    <property type="entry name" value="PAS_fold_3"/>
</dbReference>
<reference evidence="10" key="1">
    <citation type="journal article" date="2019" name="Int. J. Syst. Evol. Microbiol.">
        <title>The Global Catalogue of Microorganisms (GCM) 10K type strain sequencing project: providing services to taxonomists for standard genome sequencing and annotation.</title>
        <authorList>
            <consortium name="The Broad Institute Genomics Platform"/>
            <consortium name="The Broad Institute Genome Sequencing Center for Infectious Disease"/>
            <person name="Wu L."/>
            <person name="Ma J."/>
        </authorList>
    </citation>
    <scope>NUCLEOTIDE SEQUENCE [LARGE SCALE GENOMIC DNA]</scope>
    <source>
        <strain evidence="10">CCUG 63682</strain>
    </source>
</reference>
<keyword evidence="4" id="KW-0808">Transferase</keyword>
<dbReference type="SUPFAM" id="SSF55874">
    <property type="entry name" value="ATPase domain of HSP90 chaperone/DNA topoisomerase II/histidine kinase"/>
    <property type="match status" value="1"/>
</dbReference>
<dbReference type="Gene3D" id="3.30.450.20">
    <property type="entry name" value="PAS domain"/>
    <property type="match status" value="6"/>
</dbReference>
<evidence type="ECO:0000256" key="3">
    <source>
        <dbReference type="ARBA" id="ARBA00022553"/>
    </source>
</evidence>
<dbReference type="InterPro" id="IPR004358">
    <property type="entry name" value="Sig_transdc_His_kin-like_C"/>
</dbReference>
<name>A0ABV9N0G3_9FLAO</name>
<dbReference type="Gene3D" id="3.30.450.40">
    <property type="match status" value="2"/>
</dbReference>
<dbReference type="InterPro" id="IPR013656">
    <property type="entry name" value="PAS_4"/>
</dbReference>
<dbReference type="SMART" id="SM00388">
    <property type="entry name" value="HisKA"/>
    <property type="match status" value="1"/>
</dbReference>
<dbReference type="InterPro" id="IPR052162">
    <property type="entry name" value="Sensor_kinase/Photoreceptor"/>
</dbReference>
<dbReference type="SMART" id="SM00091">
    <property type="entry name" value="PAS"/>
    <property type="match status" value="6"/>
</dbReference>
<feature type="domain" description="PAS" evidence="7">
    <location>
        <begin position="708"/>
        <end position="778"/>
    </location>
</feature>
<dbReference type="SUPFAM" id="SSF55781">
    <property type="entry name" value="GAF domain-like"/>
    <property type="match status" value="2"/>
</dbReference>
<keyword evidence="3" id="KW-0597">Phosphoprotein</keyword>
<dbReference type="SMART" id="SM00387">
    <property type="entry name" value="HATPase_c"/>
    <property type="match status" value="1"/>
</dbReference>
<dbReference type="Gene3D" id="1.10.287.130">
    <property type="match status" value="1"/>
</dbReference>
<dbReference type="InterPro" id="IPR036890">
    <property type="entry name" value="HATPase_C_sf"/>
</dbReference>
<evidence type="ECO:0000313" key="9">
    <source>
        <dbReference type="EMBL" id="MFC4721722.1"/>
    </source>
</evidence>
<dbReference type="Gene3D" id="3.30.565.10">
    <property type="entry name" value="Histidine kinase-like ATPase, C-terminal domain"/>
    <property type="match status" value="1"/>
</dbReference>
<evidence type="ECO:0000256" key="4">
    <source>
        <dbReference type="ARBA" id="ARBA00022679"/>
    </source>
</evidence>
<dbReference type="SUPFAM" id="SSF47384">
    <property type="entry name" value="Homodimeric domain of signal transducing histidine kinase"/>
    <property type="match status" value="1"/>
</dbReference>
<dbReference type="Pfam" id="PF13426">
    <property type="entry name" value="PAS_9"/>
    <property type="match status" value="1"/>
</dbReference>
<dbReference type="PANTHER" id="PTHR43304:SF1">
    <property type="entry name" value="PAC DOMAIN-CONTAINING PROTEIN"/>
    <property type="match status" value="1"/>
</dbReference>
<dbReference type="PROSITE" id="PS50112">
    <property type="entry name" value="PAS"/>
    <property type="match status" value="3"/>
</dbReference>
<evidence type="ECO:0000313" key="10">
    <source>
        <dbReference type="Proteomes" id="UP001595953"/>
    </source>
</evidence>
<dbReference type="PROSITE" id="PS50109">
    <property type="entry name" value="HIS_KIN"/>
    <property type="match status" value="1"/>
</dbReference>
<gene>
    <name evidence="9" type="ORF">ACFO5O_05295</name>
</gene>
<dbReference type="EMBL" id="JBHSGP010000008">
    <property type="protein sequence ID" value="MFC4721722.1"/>
    <property type="molecule type" value="Genomic_DNA"/>
</dbReference>
<evidence type="ECO:0000259" key="7">
    <source>
        <dbReference type="PROSITE" id="PS50112"/>
    </source>
</evidence>
<dbReference type="Pfam" id="PF08447">
    <property type="entry name" value="PAS_3"/>
    <property type="match status" value="4"/>
</dbReference>
<dbReference type="NCBIfam" id="TIGR00229">
    <property type="entry name" value="sensory_box"/>
    <property type="match status" value="2"/>
</dbReference>
<dbReference type="InterPro" id="IPR005467">
    <property type="entry name" value="His_kinase_dom"/>
</dbReference>
<dbReference type="CDD" id="cd00130">
    <property type="entry name" value="PAS"/>
    <property type="match status" value="4"/>
</dbReference>
<dbReference type="SMART" id="SM00065">
    <property type="entry name" value="GAF"/>
    <property type="match status" value="2"/>
</dbReference>
<dbReference type="PRINTS" id="PR00344">
    <property type="entry name" value="BCTRLSENSOR"/>
</dbReference>
<organism evidence="9 10">
    <name type="scientific">Geojedonia litorea</name>
    <dbReference type="NCBI Taxonomy" id="1268269"/>
    <lineage>
        <taxon>Bacteria</taxon>
        <taxon>Pseudomonadati</taxon>
        <taxon>Bacteroidota</taxon>
        <taxon>Flavobacteriia</taxon>
        <taxon>Flavobacteriales</taxon>
        <taxon>Flavobacteriaceae</taxon>
        <taxon>Geojedonia</taxon>
    </lineage>
</organism>
<keyword evidence="10" id="KW-1185">Reference proteome</keyword>
<feature type="domain" description="Histidine kinase" evidence="6">
    <location>
        <begin position="1225"/>
        <end position="1437"/>
    </location>
</feature>
<feature type="domain" description="PAC" evidence="8">
    <location>
        <begin position="493"/>
        <end position="545"/>
    </location>
</feature>
<comment type="caution">
    <text evidence="9">The sequence shown here is derived from an EMBL/GenBank/DDBJ whole genome shotgun (WGS) entry which is preliminary data.</text>
</comment>
<dbReference type="InterPro" id="IPR000014">
    <property type="entry name" value="PAS"/>
</dbReference>
<dbReference type="InterPro" id="IPR036097">
    <property type="entry name" value="HisK_dim/P_sf"/>
</dbReference>
<dbReference type="Pfam" id="PF00512">
    <property type="entry name" value="HisKA"/>
    <property type="match status" value="1"/>
</dbReference>
<dbReference type="PANTHER" id="PTHR43304">
    <property type="entry name" value="PHYTOCHROME-LIKE PROTEIN CPH1"/>
    <property type="match status" value="1"/>
</dbReference>
<dbReference type="InterPro" id="IPR003018">
    <property type="entry name" value="GAF"/>
</dbReference>
<keyword evidence="5" id="KW-0418">Kinase</keyword>
<dbReference type="InterPro" id="IPR035965">
    <property type="entry name" value="PAS-like_dom_sf"/>
</dbReference>
<dbReference type="SMART" id="SM00086">
    <property type="entry name" value="PAC"/>
    <property type="match status" value="4"/>
</dbReference>
<dbReference type="Pfam" id="PF08448">
    <property type="entry name" value="PAS_4"/>
    <property type="match status" value="1"/>
</dbReference>
<comment type="catalytic activity">
    <reaction evidence="1">
        <text>ATP + protein L-histidine = ADP + protein N-phospho-L-histidine.</text>
        <dbReference type="EC" id="2.7.13.3"/>
    </reaction>
</comment>
<protein>
    <recommendedName>
        <fullName evidence="2">histidine kinase</fullName>
        <ecNumber evidence="2">2.7.13.3</ecNumber>
    </recommendedName>
</protein>
<evidence type="ECO:0000256" key="1">
    <source>
        <dbReference type="ARBA" id="ARBA00000085"/>
    </source>
</evidence>
<feature type="domain" description="PAC" evidence="8">
    <location>
        <begin position="1147"/>
        <end position="1200"/>
    </location>
</feature>
<evidence type="ECO:0000259" key="8">
    <source>
        <dbReference type="PROSITE" id="PS50113"/>
    </source>
</evidence>
<feature type="domain" description="PAS" evidence="7">
    <location>
        <begin position="953"/>
        <end position="1004"/>
    </location>
</feature>
<evidence type="ECO:0000259" key="6">
    <source>
        <dbReference type="PROSITE" id="PS50109"/>
    </source>
</evidence>